<feature type="region of interest" description="Disordered" evidence="17">
    <location>
        <begin position="451"/>
        <end position="490"/>
    </location>
</feature>
<evidence type="ECO:0000256" key="17">
    <source>
        <dbReference type="SAM" id="MobiDB-lite"/>
    </source>
</evidence>
<evidence type="ECO:0000256" key="3">
    <source>
        <dbReference type="ARBA" id="ARBA00007316"/>
    </source>
</evidence>
<dbReference type="AlphaFoldDB" id="A0A4Q2M013"/>
<reference evidence="22 25" key="2">
    <citation type="submission" date="2020-07" db="EMBL/GenBank/DDBJ databases">
        <title>Sequencing the genomes of 1000 actinobacteria strains.</title>
        <authorList>
            <person name="Klenk H.-P."/>
        </authorList>
    </citation>
    <scope>NUCLEOTIDE SEQUENCE [LARGE SCALE GENOMIC DNA]</scope>
    <source>
        <strain evidence="22 25">DSM 23870</strain>
    </source>
</reference>
<comment type="subcellular location">
    <subcellularLocation>
        <location evidence="1">Cell inner membrane</location>
        <topology evidence="1">Multi-pass membrane protein</topology>
    </subcellularLocation>
</comment>
<evidence type="ECO:0000256" key="9">
    <source>
        <dbReference type="ARBA" id="ARBA00022692"/>
    </source>
</evidence>
<dbReference type="GO" id="GO:0005886">
    <property type="term" value="C:plasma membrane"/>
    <property type="evidence" value="ECO:0007669"/>
    <property type="project" value="UniProtKB-SubCell"/>
</dbReference>
<dbReference type="EC" id="2.7.10.2" evidence="5"/>
<comment type="similarity">
    <text evidence="2">Belongs to the CpsC/CapA family.</text>
</comment>
<comment type="catalytic activity">
    <reaction evidence="16">
        <text>L-tyrosyl-[protein] + ATP = O-phospho-L-tyrosyl-[protein] + ADP + H(+)</text>
        <dbReference type="Rhea" id="RHEA:10596"/>
        <dbReference type="Rhea" id="RHEA-COMP:10136"/>
        <dbReference type="Rhea" id="RHEA-COMP:20101"/>
        <dbReference type="ChEBI" id="CHEBI:15378"/>
        <dbReference type="ChEBI" id="CHEBI:30616"/>
        <dbReference type="ChEBI" id="CHEBI:46858"/>
        <dbReference type="ChEBI" id="CHEBI:61978"/>
        <dbReference type="ChEBI" id="CHEBI:456216"/>
        <dbReference type="EC" id="2.7.10.2"/>
    </reaction>
</comment>
<evidence type="ECO:0000256" key="1">
    <source>
        <dbReference type="ARBA" id="ARBA00004429"/>
    </source>
</evidence>
<keyword evidence="6" id="KW-1003">Cell membrane</keyword>
<evidence type="ECO:0000256" key="15">
    <source>
        <dbReference type="ARBA" id="ARBA00023137"/>
    </source>
</evidence>
<evidence type="ECO:0000256" key="10">
    <source>
        <dbReference type="ARBA" id="ARBA00022741"/>
    </source>
</evidence>
<dbReference type="EMBL" id="SDPM01000012">
    <property type="protein sequence ID" value="RXZ85165.1"/>
    <property type="molecule type" value="Genomic_DNA"/>
</dbReference>
<dbReference type="OrthoDB" id="9812433at2"/>
<dbReference type="Gene3D" id="3.40.50.300">
    <property type="entry name" value="P-loop containing nucleotide triphosphate hydrolases"/>
    <property type="match status" value="1"/>
</dbReference>
<evidence type="ECO:0000313" key="24">
    <source>
        <dbReference type="Proteomes" id="UP000292686"/>
    </source>
</evidence>
<protein>
    <recommendedName>
        <fullName evidence="5">non-specific protein-tyrosine kinase</fullName>
        <ecNumber evidence="5">2.7.10.2</ecNumber>
    </recommendedName>
</protein>
<keyword evidence="12" id="KW-0067">ATP-binding</keyword>
<evidence type="ECO:0000256" key="13">
    <source>
        <dbReference type="ARBA" id="ARBA00022989"/>
    </source>
</evidence>
<sequence length="490" mass="51429">MSLNEYLKSVSRRWLMIVLLAALGAAGGYAMAAATPDVYRSTSSVLLTSENGGSAAELVQGTAYIENLVSSYVLLADSELVLDQVIDDLDLDMSTARLAGQITAGSPLNTTVIDLSVVDGTAEGAQRIARSVTTHLSLAVSEVSPTSPDGTPTVRLTTIQSASLPSFPIAPNTRLMVALGAAVGLVLGLVYAIIRGLVSQPITDPREIAHLTDDPVVGEVVLAKRDSTLPARVLIDPQGLEAESLRTLAANLTFLTVDGGLRSFVVTSASPGEAKSSIAASLALTLAESSQRVLLIDADLRRPTIATLTQLDDAVGLTGVLIGQYDLDVAVQRWAHDRLDVLTSGAVPPNPTQLLSSDSMQHLIEQASAEYDVIIIDSPPLLAVTDAAWIGRITDGALVVARYNKTTARALTHLFEKLESAGVRMLGVVISCVPRRTRARYGYVAEYAPKSKEAPRKGAAPRETPAPTSPPAHSKSAAKSPTAESVETAS</sequence>
<dbReference type="PANTHER" id="PTHR32309:SF13">
    <property type="entry name" value="FERRIC ENTEROBACTIN TRANSPORT PROTEIN FEPE"/>
    <property type="match status" value="1"/>
</dbReference>
<evidence type="ECO:0000256" key="8">
    <source>
        <dbReference type="ARBA" id="ARBA00022679"/>
    </source>
</evidence>
<dbReference type="FunFam" id="3.40.50.300:FF:000527">
    <property type="entry name" value="Tyrosine-protein kinase etk"/>
    <property type="match status" value="1"/>
</dbReference>
<dbReference type="Pfam" id="PF13614">
    <property type="entry name" value="AAA_31"/>
    <property type="match status" value="1"/>
</dbReference>
<dbReference type="InterPro" id="IPR025669">
    <property type="entry name" value="AAA_dom"/>
</dbReference>
<evidence type="ECO:0000259" key="21">
    <source>
        <dbReference type="Pfam" id="PF13614"/>
    </source>
</evidence>
<evidence type="ECO:0000256" key="6">
    <source>
        <dbReference type="ARBA" id="ARBA00022475"/>
    </source>
</evidence>
<gene>
    <name evidence="22" type="ORF">BJ972_002940</name>
    <name evidence="23" type="ORF">ESP50_16695</name>
</gene>
<dbReference type="PANTHER" id="PTHR32309">
    <property type="entry name" value="TYROSINE-PROTEIN KINASE"/>
    <property type="match status" value="1"/>
</dbReference>
<comment type="caution">
    <text evidence="23">The sequence shown here is derived from an EMBL/GenBank/DDBJ whole genome shotgun (WGS) entry which is preliminary data.</text>
</comment>
<dbReference type="InterPro" id="IPR005702">
    <property type="entry name" value="Wzc-like_C"/>
</dbReference>
<evidence type="ECO:0000259" key="20">
    <source>
        <dbReference type="Pfam" id="PF02706"/>
    </source>
</evidence>
<keyword evidence="19" id="KW-0732">Signal</keyword>
<comment type="similarity">
    <text evidence="3">Belongs to the CpsD/CapB family.</text>
</comment>
<accession>A0A4Q2M013</accession>
<evidence type="ECO:0000256" key="7">
    <source>
        <dbReference type="ARBA" id="ARBA00022519"/>
    </source>
</evidence>
<evidence type="ECO:0000313" key="25">
    <source>
        <dbReference type="Proteomes" id="UP000581087"/>
    </source>
</evidence>
<evidence type="ECO:0000256" key="4">
    <source>
        <dbReference type="ARBA" id="ARBA00008883"/>
    </source>
</evidence>
<dbReference type="CDD" id="cd05387">
    <property type="entry name" value="BY-kinase"/>
    <property type="match status" value="1"/>
</dbReference>
<keyword evidence="14 18" id="KW-0472">Membrane</keyword>
<keyword evidence="10" id="KW-0547">Nucleotide-binding</keyword>
<name>A0A4Q2M013_9MICO</name>
<feature type="compositionally biased region" description="Low complexity" evidence="17">
    <location>
        <begin position="471"/>
        <end position="483"/>
    </location>
</feature>
<keyword evidence="7" id="KW-0997">Cell inner membrane</keyword>
<evidence type="ECO:0000256" key="11">
    <source>
        <dbReference type="ARBA" id="ARBA00022777"/>
    </source>
</evidence>
<dbReference type="GO" id="GO:0042802">
    <property type="term" value="F:identical protein binding"/>
    <property type="evidence" value="ECO:0007669"/>
    <property type="project" value="UniProtKB-ARBA"/>
</dbReference>
<dbReference type="InterPro" id="IPR050445">
    <property type="entry name" value="Bact_polysacc_biosynth/exp"/>
</dbReference>
<evidence type="ECO:0000256" key="14">
    <source>
        <dbReference type="ARBA" id="ARBA00023136"/>
    </source>
</evidence>
<keyword evidence="15" id="KW-0829">Tyrosine-protein kinase</keyword>
<comment type="similarity">
    <text evidence="4">Belongs to the etk/wzc family.</text>
</comment>
<evidence type="ECO:0000256" key="19">
    <source>
        <dbReference type="SAM" id="SignalP"/>
    </source>
</evidence>
<evidence type="ECO:0000256" key="5">
    <source>
        <dbReference type="ARBA" id="ARBA00011903"/>
    </source>
</evidence>
<keyword evidence="8 23" id="KW-0808">Transferase</keyword>
<dbReference type="Proteomes" id="UP000292686">
    <property type="component" value="Unassembled WGS sequence"/>
</dbReference>
<dbReference type="GO" id="GO:0004715">
    <property type="term" value="F:non-membrane spanning protein tyrosine kinase activity"/>
    <property type="evidence" value="ECO:0007669"/>
    <property type="project" value="UniProtKB-EC"/>
</dbReference>
<dbReference type="InterPro" id="IPR003856">
    <property type="entry name" value="LPS_length_determ_N"/>
</dbReference>
<dbReference type="NCBIfam" id="TIGR01007">
    <property type="entry name" value="eps_fam"/>
    <property type="match status" value="1"/>
</dbReference>
<evidence type="ECO:0000256" key="18">
    <source>
        <dbReference type="SAM" id="Phobius"/>
    </source>
</evidence>
<evidence type="ECO:0000256" key="2">
    <source>
        <dbReference type="ARBA" id="ARBA00006683"/>
    </source>
</evidence>
<reference evidence="23 24" key="1">
    <citation type="submission" date="2019-01" db="EMBL/GenBank/DDBJ databases">
        <title>Agromyces.</title>
        <authorList>
            <person name="Li J."/>
        </authorList>
    </citation>
    <scope>NUCLEOTIDE SEQUENCE [LARGE SCALE GENOMIC DNA]</scope>
    <source>
        <strain evidence="23 24">DSM 23870</strain>
    </source>
</reference>
<evidence type="ECO:0000256" key="12">
    <source>
        <dbReference type="ARBA" id="ARBA00022840"/>
    </source>
</evidence>
<dbReference type="InterPro" id="IPR027417">
    <property type="entry name" value="P-loop_NTPase"/>
</dbReference>
<dbReference type="RefSeq" id="WP_129177063.1">
    <property type="nucleotide sequence ID" value="NZ_JACCBI010000001.1"/>
</dbReference>
<feature type="domain" description="AAA" evidence="21">
    <location>
        <begin position="272"/>
        <end position="415"/>
    </location>
</feature>
<keyword evidence="9 18" id="KW-0812">Transmembrane</keyword>
<evidence type="ECO:0000313" key="22">
    <source>
        <dbReference type="EMBL" id="NYD68421.1"/>
    </source>
</evidence>
<organism evidence="23 24">
    <name type="scientific">Agromyces atrinae</name>
    <dbReference type="NCBI Taxonomy" id="592376"/>
    <lineage>
        <taxon>Bacteria</taxon>
        <taxon>Bacillati</taxon>
        <taxon>Actinomycetota</taxon>
        <taxon>Actinomycetes</taxon>
        <taxon>Micrococcales</taxon>
        <taxon>Microbacteriaceae</taxon>
        <taxon>Agromyces</taxon>
    </lineage>
</organism>
<feature type="domain" description="Polysaccharide chain length determinant N-terminal" evidence="20">
    <location>
        <begin position="2"/>
        <end position="89"/>
    </location>
</feature>
<feature type="chain" id="PRO_5036356902" description="non-specific protein-tyrosine kinase" evidence="19">
    <location>
        <begin position="33"/>
        <end position="490"/>
    </location>
</feature>
<keyword evidence="13 18" id="KW-1133">Transmembrane helix</keyword>
<feature type="signal peptide" evidence="19">
    <location>
        <begin position="1"/>
        <end position="32"/>
    </location>
</feature>
<keyword evidence="24" id="KW-1185">Reference proteome</keyword>
<dbReference type="EMBL" id="JACCBI010000001">
    <property type="protein sequence ID" value="NYD68421.1"/>
    <property type="molecule type" value="Genomic_DNA"/>
</dbReference>
<dbReference type="GO" id="GO:0005524">
    <property type="term" value="F:ATP binding"/>
    <property type="evidence" value="ECO:0007669"/>
    <property type="project" value="UniProtKB-KW"/>
</dbReference>
<dbReference type="Proteomes" id="UP000581087">
    <property type="component" value="Unassembled WGS sequence"/>
</dbReference>
<proteinExistence type="inferred from homology"/>
<dbReference type="Pfam" id="PF02706">
    <property type="entry name" value="Wzz"/>
    <property type="match status" value="1"/>
</dbReference>
<evidence type="ECO:0000313" key="23">
    <source>
        <dbReference type="EMBL" id="RXZ85165.1"/>
    </source>
</evidence>
<feature type="transmembrane region" description="Helical" evidence="18">
    <location>
        <begin position="175"/>
        <end position="194"/>
    </location>
</feature>
<evidence type="ECO:0000256" key="16">
    <source>
        <dbReference type="ARBA" id="ARBA00051245"/>
    </source>
</evidence>
<dbReference type="SUPFAM" id="SSF52540">
    <property type="entry name" value="P-loop containing nucleoside triphosphate hydrolases"/>
    <property type="match status" value="1"/>
</dbReference>
<keyword evidence="11 23" id="KW-0418">Kinase</keyword>